<dbReference type="Pfam" id="PF07669">
    <property type="entry name" value="Eco57I"/>
    <property type="match status" value="1"/>
</dbReference>
<gene>
    <name evidence="7" type="ORF">HNR15_000390</name>
</gene>
<dbReference type="InterPro" id="IPR050953">
    <property type="entry name" value="N4_N6_ade-DNA_methylase"/>
</dbReference>
<evidence type="ECO:0000256" key="4">
    <source>
        <dbReference type="ARBA" id="ARBA00022691"/>
    </source>
</evidence>
<evidence type="ECO:0000313" key="7">
    <source>
        <dbReference type="EMBL" id="NYJ73427.1"/>
    </source>
</evidence>
<dbReference type="EC" id="2.1.1.72" evidence="1"/>
<accession>A0A853DA14</accession>
<reference evidence="7 8" key="1">
    <citation type="submission" date="2020-07" db="EMBL/GenBank/DDBJ databases">
        <title>Sequencing the genomes of 1000 actinobacteria strains.</title>
        <authorList>
            <person name="Klenk H.-P."/>
        </authorList>
    </citation>
    <scope>NUCLEOTIDE SEQUENCE [LARGE SCALE GENOMIC DNA]</scope>
    <source>
        <strain evidence="7 8">DSM 29531</strain>
    </source>
</reference>
<evidence type="ECO:0000256" key="5">
    <source>
        <dbReference type="ARBA" id="ARBA00047942"/>
    </source>
</evidence>
<dbReference type="InterPro" id="IPR047939">
    <property type="entry name" value="BREX_1_PglX"/>
</dbReference>
<name>A0A853DA14_9MICO</name>
<organism evidence="7 8">
    <name type="scientific">Allobranchiibius huperziae</name>
    <dbReference type="NCBI Taxonomy" id="1874116"/>
    <lineage>
        <taxon>Bacteria</taxon>
        <taxon>Bacillati</taxon>
        <taxon>Actinomycetota</taxon>
        <taxon>Actinomycetes</taxon>
        <taxon>Micrococcales</taxon>
        <taxon>Dermacoccaceae</taxon>
        <taxon>Allobranchiibius</taxon>
    </lineage>
</organism>
<dbReference type="PANTHER" id="PTHR33841:SF1">
    <property type="entry name" value="DNA METHYLTRANSFERASE A"/>
    <property type="match status" value="1"/>
</dbReference>
<evidence type="ECO:0000259" key="6">
    <source>
        <dbReference type="Pfam" id="PF07669"/>
    </source>
</evidence>
<dbReference type="AlphaFoldDB" id="A0A853DA14"/>
<dbReference type="InterPro" id="IPR029063">
    <property type="entry name" value="SAM-dependent_MTases_sf"/>
</dbReference>
<dbReference type="Proteomes" id="UP000571817">
    <property type="component" value="Unassembled WGS sequence"/>
</dbReference>
<comment type="catalytic activity">
    <reaction evidence="5">
        <text>a 2'-deoxyadenosine in DNA + S-adenosyl-L-methionine = an N(6)-methyl-2'-deoxyadenosine in DNA + S-adenosyl-L-homocysteine + H(+)</text>
        <dbReference type="Rhea" id="RHEA:15197"/>
        <dbReference type="Rhea" id="RHEA-COMP:12418"/>
        <dbReference type="Rhea" id="RHEA-COMP:12419"/>
        <dbReference type="ChEBI" id="CHEBI:15378"/>
        <dbReference type="ChEBI" id="CHEBI:57856"/>
        <dbReference type="ChEBI" id="CHEBI:59789"/>
        <dbReference type="ChEBI" id="CHEBI:90615"/>
        <dbReference type="ChEBI" id="CHEBI:90616"/>
        <dbReference type="EC" id="2.1.1.72"/>
    </reaction>
</comment>
<dbReference type="Gene3D" id="3.40.50.150">
    <property type="entry name" value="Vaccinia Virus protein VP39"/>
    <property type="match status" value="2"/>
</dbReference>
<evidence type="ECO:0000313" key="8">
    <source>
        <dbReference type="Proteomes" id="UP000571817"/>
    </source>
</evidence>
<keyword evidence="4" id="KW-0949">S-adenosyl-L-methionine</keyword>
<dbReference type="InterPro" id="IPR011639">
    <property type="entry name" value="MethylTrfase_TaqI-like_dom"/>
</dbReference>
<dbReference type="GO" id="GO:0006304">
    <property type="term" value="P:DNA modification"/>
    <property type="evidence" value="ECO:0007669"/>
    <property type="project" value="InterPro"/>
</dbReference>
<dbReference type="PRINTS" id="PR00507">
    <property type="entry name" value="N12N6MTFRASE"/>
</dbReference>
<dbReference type="PANTHER" id="PTHR33841">
    <property type="entry name" value="DNA METHYLTRANSFERASE YEEA-RELATED"/>
    <property type="match status" value="1"/>
</dbReference>
<keyword evidence="3" id="KW-0808">Transferase</keyword>
<dbReference type="GO" id="GO:0009007">
    <property type="term" value="F:site-specific DNA-methyltransferase (adenine-specific) activity"/>
    <property type="evidence" value="ECO:0007669"/>
    <property type="project" value="UniProtKB-EC"/>
</dbReference>
<evidence type="ECO:0000256" key="3">
    <source>
        <dbReference type="ARBA" id="ARBA00022679"/>
    </source>
</evidence>
<evidence type="ECO:0000256" key="2">
    <source>
        <dbReference type="ARBA" id="ARBA00022603"/>
    </source>
</evidence>
<dbReference type="RefSeq" id="WP_179478702.1">
    <property type="nucleotide sequence ID" value="NZ_JACCFW010000001.1"/>
</dbReference>
<dbReference type="SUPFAM" id="SSF53335">
    <property type="entry name" value="S-adenosyl-L-methionine-dependent methyltransferases"/>
    <property type="match status" value="1"/>
</dbReference>
<evidence type="ECO:0000256" key="1">
    <source>
        <dbReference type="ARBA" id="ARBA00011900"/>
    </source>
</evidence>
<keyword evidence="2" id="KW-0489">Methyltransferase</keyword>
<protein>
    <recommendedName>
        <fullName evidence="1">site-specific DNA-methyltransferase (adenine-specific)</fullName>
        <ecNumber evidence="1">2.1.1.72</ecNumber>
    </recommendedName>
</protein>
<dbReference type="NCBIfam" id="NF033452">
    <property type="entry name" value="BREX_1_MTaseX"/>
    <property type="match status" value="1"/>
</dbReference>
<keyword evidence="8" id="KW-1185">Reference proteome</keyword>
<comment type="caution">
    <text evidence="7">The sequence shown here is derived from an EMBL/GenBank/DDBJ whole genome shotgun (WGS) entry which is preliminary data.</text>
</comment>
<dbReference type="GO" id="GO:0032259">
    <property type="term" value="P:methylation"/>
    <property type="evidence" value="ECO:0007669"/>
    <property type="project" value="UniProtKB-KW"/>
</dbReference>
<feature type="domain" description="Type II methyltransferase M.TaqI-like" evidence="6">
    <location>
        <begin position="338"/>
        <end position="542"/>
    </location>
</feature>
<sequence length="1167" mass="129155">MHTAPLKSFATSARTELIREVGARITAVLAPGAPERVEQANAVTALERAIAGEGGGDKGKAHVADKVAYTWFNRIIALRFMDANGYTGMGVVSPAADQVGQPEVLAAAKRGQVDEDVVKGTHLATITGLLDGTRQPRPGVDAQAEAYALLLADYCRFWNAAMPFMFEREGDYTELLIPANLLADGSVLSRSVTVLTKDVCQDVEVIGWLYQFYISERKDEVFAGFKKNKKAGADEIPAATQLFTPHWIVRYLVENSLGRLWMLNRPASGLGKHMEYYIAPVDDETDFLEISKPEDLKVIDPACGSGHMLTYAFDLLYAIYEEEGYAPSEIPGLILASNLHGTEIDPRAGALAAFALTMKAVAKRKVFLKNPVEPNICVLDPIAFSPDELDYLVTKDGDRYAEEAFWNQFAEAETFGSLITPDPALVTRLATHLETLSDAGDLYRADALLWARQAIRQAEFLTPRYAVAIANPPYMGMKNMDSQLVQFAQTFYTDSKADLFAMFIERCLALVDNGAGLVAMITMHSWMFLASFEKLRATLLNLAPPLTMAHLGERAFDTIGGSVVSTTAFVLQRQRGQYWHGTYLRVVDGRNEAEKAASIRNAVRDPGDSRVYNVVPASFIALPGTPLAYWFPPTLLDAFKNSPSLDTTARTAKGLVTADNATFVRQWWEVARSRIGFDYPDRATAKASGTRWFPYAKGGDFRRWAGNLEAVVNWEGDGNLIQKTLTNDGSRVRATNFNLDRIFKPGIAWTVVTTNDPSFRKVDTGYLFDAAAGLCQSTDDEYTLALLNSSSVKQVLAGLNPTMNLHPGYLGAVPAPFDSARDAARASAARAVKLSQADWDTQERSWDFEGSPLTEHGPSIESAVAAVQADWSSQVGELHQIEQENDLHFAELFGFNGDVEVSSLERVSLTTNTAFTYRGLAEQEALRAQRDDAVRDLISYAAGCMFGRYSPDEPGLILVDQGATLQDYLAKVPSPTFTPEADNVIPIVDGDWFEDDIVGLCRRFLRNAFGEQHFEENLNFVTESLGVRNLRDYFITTAGKSKFYDDHVRRYKKRPIYWLFSSPRGSFNALIYMHRYTPSTVSTVLSYLREYVTKLESALQQAERAGNAKEADRLRKILVELNEYEHDTLYPKASQNVVIDLDDGVKVNYPKFGTALKKITGLESSSD</sequence>
<dbReference type="EMBL" id="JACCFW010000001">
    <property type="protein sequence ID" value="NYJ73427.1"/>
    <property type="molecule type" value="Genomic_DNA"/>
</dbReference>
<proteinExistence type="predicted"/>